<dbReference type="PANTHER" id="PTHR33573:SF46">
    <property type="entry name" value="CASP-LIKE PROTEIN 2A1"/>
    <property type="match status" value="1"/>
</dbReference>
<feature type="region of interest" description="Disordered" evidence="9">
    <location>
        <begin position="1"/>
        <end position="25"/>
    </location>
</feature>
<feature type="transmembrane region" description="Helical" evidence="8">
    <location>
        <begin position="153"/>
        <end position="171"/>
    </location>
</feature>
<evidence type="ECO:0000256" key="1">
    <source>
        <dbReference type="ARBA" id="ARBA00004651"/>
    </source>
</evidence>
<evidence type="ECO:0000313" key="11">
    <source>
        <dbReference type="EMBL" id="KAK1353849.1"/>
    </source>
</evidence>
<comment type="caution">
    <text evidence="11">The sequence shown here is derived from an EMBL/GenBank/DDBJ whole genome shotgun (WGS) entry which is preliminary data.</text>
</comment>
<dbReference type="GO" id="GO:0005886">
    <property type="term" value="C:plasma membrane"/>
    <property type="evidence" value="ECO:0007669"/>
    <property type="project" value="UniProtKB-SubCell"/>
</dbReference>
<organism evidence="11 12">
    <name type="scientific">Heracleum sosnowskyi</name>
    <dbReference type="NCBI Taxonomy" id="360622"/>
    <lineage>
        <taxon>Eukaryota</taxon>
        <taxon>Viridiplantae</taxon>
        <taxon>Streptophyta</taxon>
        <taxon>Embryophyta</taxon>
        <taxon>Tracheophyta</taxon>
        <taxon>Spermatophyta</taxon>
        <taxon>Magnoliopsida</taxon>
        <taxon>eudicotyledons</taxon>
        <taxon>Gunneridae</taxon>
        <taxon>Pentapetalae</taxon>
        <taxon>asterids</taxon>
        <taxon>campanulids</taxon>
        <taxon>Apiales</taxon>
        <taxon>Apiaceae</taxon>
        <taxon>Apioideae</taxon>
        <taxon>apioid superclade</taxon>
        <taxon>Tordylieae</taxon>
        <taxon>Tordyliinae</taxon>
        <taxon>Heracleum</taxon>
    </lineage>
</organism>
<proteinExistence type="inferred from homology"/>
<dbReference type="Proteomes" id="UP001237642">
    <property type="component" value="Unassembled WGS sequence"/>
</dbReference>
<feature type="transmembrane region" description="Helical" evidence="8">
    <location>
        <begin position="32"/>
        <end position="50"/>
    </location>
</feature>
<keyword evidence="7 8" id="KW-0472">Membrane</keyword>
<reference evidence="11" key="1">
    <citation type="submission" date="2023-02" db="EMBL/GenBank/DDBJ databases">
        <title>Genome of toxic invasive species Heracleum sosnowskyi carries increased number of genes despite the absence of recent whole-genome duplications.</title>
        <authorList>
            <person name="Schelkunov M."/>
            <person name="Shtratnikova V."/>
            <person name="Makarenko M."/>
            <person name="Klepikova A."/>
            <person name="Omelchenko D."/>
            <person name="Novikova G."/>
            <person name="Obukhova E."/>
            <person name="Bogdanov V."/>
            <person name="Penin A."/>
            <person name="Logacheva M."/>
        </authorList>
    </citation>
    <scope>NUCLEOTIDE SEQUENCE</scope>
    <source>
        <strain evidence="11">Hsosn_3</strain>
        <tissue evidence="11">Leaf</tissue>
    </source>
</reference>
<evidence type="ECO:0000256" key="3">
    <source>
        <dbReference type="ARBA" id="ARBA00011489"/>
    </source>
</evidence>
<accession>A0AAD8GTA0</accession>
<evidence type="ECO:0000256" key="5">
    <source>
        <dbReference type="ARBA" id="ARBA00022692"/>
    </source>
</evidence>
<protein>
    <recommendedName>
        <fullName evidence="8">CASP-like protein</fullName>
    </recommendedName>
</protein>
<keyword evidence="12" id="KW-1185">Reference proteome</keyword>
<gene>
    <name evidence="11" type="ORF">POM88_052214</name>
</gene>
<reference evidence="11" key="2">
    <citation type="submission" date="2023-05" db="EMBL/GenBank/DDBJ databases">
        <authorList>
            <person name="Schelkunov M.I."/>
        </authorList>
    </citation>
    <scope>NUCLEOTIDE SEQUENCE</scope>
    <source>
        <strain evidence="11">Hsosn_3</strain>
        <tissue evidence="11">Leaf</tissue>
    </source>
</reference>
<dbReference type="AlphaFoldDB" id="A0AAD8GTA0"/>
<evidence type="ECO:0000256" key="2">
    <source>
        <dbReference type="ARBA" id="ARBA00007651"/>
    </source>
</evidence>
<dbReference type="PANTHER" id="PTHR33573">
    <property type="entry name" value="CASP-LIKE PROTEIN 4A4"/>
    <property type="match status" value="1"/>
</dbReference>
<evidence type="ECO:0000313" key="12">
    <source>
        <dbReference type="Proteomes" id="UP001237642"/>
    </source>
</evidence>
<name>A0AAD8GTA0_9APIA</name>
<keyword evidence="4 8" id="KW-1003">Cell membrane</keyword>
<evidence type="ECO:0000256" key="4">
    <source>
        <dbReference type="ARBA" id="ARBA00022475"/>
    </source>
</evidence>
<feature type="domain" description="Casparian strip membrane protein" evidence="10">
    <location>
        <begin position="24"/>
        <end position="164"/>
    </location>
</feature>
<evidence type="ECO:0000256" key="8">
    <source>
        <dbReference type="RuleBase" id="RU361233"/>
    </source>
</evidence>
<dbReference type="InterPro" id="IPR006459">
    <property type="entry name" value="CASP/CASPL"/>
</dbReference>
<evidence type="ECO:0000256" key="7">
    <source>
        <dbReference type="ARBA" id="ARBA00023136"/>
    </source>
</evidence>
<dbReference type="Pfam" id="PF04535">
    <property type="entry name" value="CASP_dom"/>
    <property type="match status" value="1"/>
</dbReference>
<evidence type="ECO:0000259" key="10">
    <source>
        <dbReference type="Pfam" id="PF04535"/>
    </source>
</evidence>
<keyword evidence="5 8" id="KW-0812">Transmembrane</keyword>
<dbReference type="EMBL" id="JAUIZM010000012">
    <property type="protein sequence ID" value="KAK1353849.1"/>
    <property type="molecule type" value="Genomic_DNA"/>
</dbReference>
<feature type="transmembrane region" description="Helical" evidence="8">
    <location>
        <begin position="70"/>
        <end position="91"/>
    </location>
</feature>
<comment type="subunit">
    <text evidence="3 8">Homodimer and heterodimers.</text>
</comment>
<sequence length="199" mass="21308">MESSPSVAAARGDKNGEEENGSNSMRTAESMLRLLPMSLCIVSLVLMLTNSQSSDDFGLLSYSDLGAFRYLVQASGVCAGYSLLSALVSALPRPSTMSRAWTFFLLDQVFMYVLLVAGAVSTEVVYLAYKGDAAITWSGACGSLGKFCHKATASLAITFAVVLCYAVLSLVSSYRLFSRYDAPIGYTNKGIDMSAVFRT</sequence>
<feature type="transmembrane region" description="Helical" evidence="8">
    <location>
        <begin position="103"/>
        <end position="129"/>
    </location>
</feature>
<evidence type="ECO:0000256" key="6">
    <source>
        <dbReference type="ARBA" id="ARBA00022989"/>
    </source>
</evidence>
<keyword evidence="6 8" id="KW-1133">Transmembrane helix</keyword>
<dbReference type="InterPro" id="IPR006702">
    <property type="entry name" value="CASP_dom"/>
</dbReference>
<dbReference type="NCBIfam" id="TIGR01569">
    <property type="entry name" value="A_tha_TIGR01569"/>
    <property type="match status" value="1"/>
</dbReference>
<evidence type="ECO:0000256" key="9">
    <source>
        <dbReference type="SAM" id="MobiDB-lite"/>
    </source>
</evidence>
<comment type="subcellular location">
    <subcellularLocation>
        <location evidence="1 8">Cell membrane</location>
        <topology evidence="1 8">Multi-pass membrane protein</topology>
    </subcellularLocation>
</comment>
<comment type="similarity">
    <text evidence="2 8">Belongs to the Casparian strip membrane proteins (CASP) family.</text>
</comment>